<dbReference type="SUPFAM" id="SSF81901">
    <property type="entry name" value="HCP-like"/>
    <property type="match status" value="1"/>
</dbReference>
<organism evidence="1">
    <name type="scientific">hydrothermal vent metagenome</name>
    <dbReference type="NCBI Taxonomy" id="652676"/>
    <lineage>
        <taxon>unclassified sequences</taxon>
        <taxon>metagenomes</taxon>
        <taxon>ecological metagenomes</taxon>
    </lineage>
</organism>
<reference evidence="1" key="1">
    <citation type="submission" date="2018-06" db="EMBL/GenBank/DDBJ databases">
        <authorList>
            <person name="Zhirakovskaya E."/>
        </authorList>
    </citation>
    <scope>NUCLEOTIDE SEQUENCE</scope>
</reference>
<evidence type="ECO:0000313" key="1">
    <source>
        <dbReference type="EMBL" id="VAV90579.1"/>
    </source>
</evidence>
<dbReference type="InterPro" id="IPR011990">
    <property type="entry name" value="TPR-like_helical_dom_sf"/>
</dbReference>
<dbReference type="AlphaFoldDB" id="A0A3B0RF01"/>
<dbReference type="EMBL" id="UOEE01000114">
    <property type="protein sequence ID" value="VAV90579.1"/>
    <property type="molecule type" value="Genomic_DNA"/>
</dbReference>
<accession>A0A3B0RF01</accession>
<proteinExistence type="predicted"/>
<name>A0A3B0RF01_9ZZZZ</name>
<dbReference type="Gene3D" id="1.25.40.10">
    <property type="entry name" value="Tetratricopeptide repeat domain"/>
    <property type="match status" value="2"/>
</dbReference>
<protein>
    <submittedName>
        <fullName evidence="1">TPR domain protein, putative component of TonB system</fullName>
    </submittedName>
</protein>
<sequence>MFAKSKLGMKSMIRNTGLAVLAAFAITAMAVPAEAQRRKNDEPKAEGRVVSAKVGEQILAAQEFLQAEPPQNTQAIAALNKALAIEKITPYEKAISLQMRGQAKYGAGDVRGTLADWEGAISSGGLIQTEIDNLQPNIGQLWISEGEFVKGATILESWINGGGKTNERIEMMIASAFSQVDQFRKALPHGEAGFRMASPKQKKHFDLLNFLYNSLKLYGKQARLLEQQVSIWPGDKQTWRSIASLKAQANKSKEAFEINKIMYLNGMLTSEQELLGLTQYYSFYEVPYRGAKILEREMNAGRVSKAQKNLQLLSDMWRQAREYEKAIPVLTQAADVASNGRVYEQLGEAYFAETQYVKAETAFRKALSKGGLKKPGNVYVLIANALYERDKPREALVEFKKGLNYSHSRKTASGWITFIKGGFEVERKKRAFQKAVKLDECKNQEDRVRRMGDTKIEGMESITEECVGILAAEVERIAAKKAAARAKASGAP</sequence>
<gene>
    <name evidence="1" type="ORF">MNBD_ALPHA06-2176</name>
</gene>